<protein>
    <submittedName>
        <fullName evidence="5">AAA family ATPase</fullName>
    </submittedName>
</protein>
<dbReference type="PANTHER" id="PTHR20953">
    <property type="entry name" value="KINASE-RELATED"/>
    <property type="match status" value="1"/>
</dbReference>
<dbReference type="Gene3D" id="3.40.50.300">
    <property type="entry name" value="P-loop containing nucleotide triphosphate hydrolases"/>
    <property type="match status" value="1"/>
</dbReference>
<dbReference type="InterPro" id="IPR027417">
    <property type="entry name" value="P-loop_NTPase"/>
</dbReference>
<dbReference type="Proteomes" id="UP000662747">
    <property type="component" value="Chromosome"/>
</dbReference>
<evidence type="ECO:0000259" key="4">
    <source>
        <dbReference type="PROSITE" id="PS51061"/>
    </source>
</evidence>
<feature type="domain" description="R3H" evidence="4">
    <location>
        <begin position="459"/>
        <end position="524"/>
    </location>
</feature>
<dbReference type="SUPFAM" id="SSF82708">
    <property type="entry name" value="R3H domain"/>
    <property type="match status" value="1"/>
</dbReference>
<evidence type="ECO:0000256" key="2">
    <source>
        <dbReference type="ARBA" id="ARBA00022840"/>
    </source>
</evidence>
<dbReference type="EMBL" id="CP071090">
    <property type="protein sequence ID" value="QSQ22036.1"/>
    <property type="molecule type" value="Genomic_DNA"/>
</dbReference>
<reference evidence="5 6" key="1">
    <citation type="submission" date="2021-02" db="EMBL/GenBank/DDBJ databases">
        <title>De Novo genome assembly of isolated myxobacteria.</title>
        <authorList>
            <person name="Stevens D.C."/>
        </authorList>
    </citation>
    <scope>NUCLEOTIDE SEQUENCE [LARGE SCALE GENOMIC DNA]</scope>
    <source>
        <strain evidence="6">SCPEA02</strain>
    </source>
</reference>
<evidence type="ECO:0000256" key="3">
    <source>
        <dbReference type="SAM" id="MobiDB-lite"/>
    </source>
</evidence>
<dbReference type="InterPro" id="IPR058670">
    <property type="entry name" value="PTPase_dom"/>
</dbReference>
<dbReference type="InterPro" id="IPR001374">
    <property type="entry name" value="R3H_dom"/>
</dbReference>
<dbReference type="PANTHER" id="PTHR20953:SF3">
    <property type="entry name" value="P-LOOP CONTAINING NUCLEOSIDE TRIPHOSPHATE HYDROLASES SUPERFAMILY PROTEIN"/>
    <property type="match status" value="1"/>
</dbReference>
<dbReference type="SMART" id="SM00382">
    <property type="entry name" value="AAA"/>
    <property type="match status" value="1"/>
</dbReference>
<evidence type="ECO:0000313" key="6">
    <source>
        <dbReference type="Proteomes" id="UP000662747"/>
    </source>
</evidence>
<name>A0ABX7NXC0_9BACT</name>
<gene>
    <name evidence="5" type="ORF">JY651_43995</name>
</gene>
<evidence type="ECO:0000313" key="5">
    <source>
        <dbReference type="EMBL" id="QSQ22036.1"/>
    </source>
</evidence>
<evidence type="ECO:0000256" key="1">
    <source>
        <dbReference type="ARBA" id="ARBA00022741"/>
    </source>
</evidence>
<sequence length="540" mass="58563">MTPRADAVADDFQLLVSVLPGALQAAVRALPPQQVLEVVMDLGRPPEARLVDRVERLREEPVLREDLEHVLAQVGPPGDDNRAGIERTLHRVSAIRNRKGKVVGLTLRVGRAIFGTIDMLKDLIGSGRNILLLGRPGVGKTTKLREVARVLADDLRKRVMVVDTSNEIGGDGDVPHPGIGGARRMQVSRPDRQHDVMIEAVENHMPEAIIVDEIGTSAEAAAARTIAERGVQLVATAHGNTLENLVLNPTLSDLVGGVHTVTLSDEEARRRNTQKTISERKAPPTFDIVVEMVSRDEVLVHPDTAESVDRLLAGQAVGGERRKQDADSGQVEVEEVKAAPPSLPSLRPGRTAGPGVTRGAESILARVPGMGGTTKVYAHAVSRDLLTKVLRELNVDVRLVSRLEAADMVVTLRSRANDPRLRRTAEKSGARVEVVKRNSSAELRRVLKTAFNVVEGVDEDQVREAVAEVEHAIERVLSEGVSVPLAPRPPRLRKLQHRLVSRYHLEAVSHGSEPTRHLTIYPLGAEVDAALAQEEAEGSA</sequence>
<dbReference type="Pfam" id="PF25516">
    <property type="entry name" value="PTPase"/>
    <property type="match status" value="1"/>
</dbReference>
<dbReference type="InterPro" id="IPR045735">
    <property type="entry name" value="Spore_III_AA_AAA+_ATPase"/>
</dbReference>
<keyword evidence="6" id="KW-1185">Reference proteome</keyword>
<dbReference type="InterPro" id="IPR003593">
    <property type="entry name" value="AAA+_ATPase"/>
</dbReference>
<organism evidence="5 6">
    <name type="scientific">Pyxidicoccus parkwayensis</name>
    <dbReference type="NCBI Taxonomy" id="2813578"/>
    <lineage>
        <taxon>Bacteria</taxon>
        <taxon>Pseudomonadati</taxon>
        <taxon>Myxococcota</taxon>
        <taxon>Myxococcia</taxon>
        <taxon>Myxococcales</taxon>
        <taxon>Cystobacterineae</taxon>
        <taxon>Myxococcaceae</taxon>
        <taxon>Pyxidicoccus</taxon>
    </lineage>
</organism>
<dbReference type="CDD" id="cd00009">
    <property type="entry name" value="AAA"/>
    <property type="match status" value="1"/>
</dbReference>
<feature type="region of interest" description="Disordered" evidence="3">
    <location>
        <begin position="316"/>
        <end position="357"/>
    </location>
</feature>
<dbReference type="Pfam" id="PF01424">
    <property type="entry name" value="R3H"/>
    <property type="match status" value="1"/>
</dbReference>
<dbReference type="Pfam" id="PF19568">
    <property type="entry name" value="Spore_III_AA"/>
    <property type="match status" value="1"/>
</dbReference>
<keyword evidence="1" id="KW-0547">Nucleotide-binding</keyword>
<dbReference type="Gene3D" id="3.30.1370.50">
    <property type="entry name" value="R3H-like domain"/>
    <property type="match status" value="1"/>
</dbReference>
<dbReference type="RefSeq" id="WP_206723613.1">
    <property type="nucleotide sequence ID" value="NZ_CP071090.1"/>
</dbReference>
<accession>A0ABX7NXC0</accession>
<proteinExistence type="predicted"/>
<dbReference type="SUPFAM" id="SSF52540">
    <property type="entry name" value="P-loop containing nucleoside triphosphate hydrolases"/>
    <property type="match status" value="1"/>
</dbReference>
<keyword evidence="2" id="KW-0067">ATP-binding</keyword>
<dbReference type="PROSITE" id="PS51061">
    <property type="entry name" value="R3H"/>
    <property type="match status" value="1"/>
</dbReference>
<dbReference type="InterPro" id="IPR036867">
    <property type="entry name" value="R3H_dom_sf"/>
</dbReference>
<dbReference type="SMART" id="SM00393">
    <property type="entry name" value="R3H"/>
    <property type="match status" value="1"/>
</dbReference>